<keyword evidence="8" id="KW-1185">Reference proteome</keyword>
<dbReference type="InParanoid" id="A2E1L9"/>
<feature type="domain" description="Condensin-2 complex subunit H2 C-terminal" evidence="6">
    <location>
        <begin position="412"/>
        <end position="528"/>
    </location>
</feature>
<dbReference type="GO" id="GO:0000796">
    <property type="term" value="C:condensin complex"/>
    <property type="evidence" value="ECO:0000318"/>
    <property type="project" value="GO_Central"/>
</dbReference>
<dbReference type="KEGG" id="tva:4771445"/>
<feature type="region of interest" description="Disordered" evidence="4">
    <location>
        <begin position="204"/>
        <end position="292"/>
    </location>
</feature>
<dbReference type="Pfam" id="PF06278">
    <property type="entry name" value="CNDH2_N"/>
    <property type="match status" value="1"/>
</dbReference>
<reference evidence="7" key="1">
    <citation type="submission" date="2006-10" db="EMBL/GenBank/DDBJ databases">
        <authorList>
            <person name="Amadeo P."/>
            <person name="Zhao Q."/>
            <person name="Wortman J."/>
            <person name="Fraser-Liggett C."/>
            <person name="Carlton J."/>
        </authorList>
    </citation>
    <scope>NUCLEOTIDE SEQUENCE</scope>
    <source>
        <strain evidence="7">G3</strain>
    </source>
</reference>
<dbReference type="GO" id="GO:0051306">
    <property type="term" value="P:mitotic sister chromatid separation"/>
    <property type="evidence" value="ECO:0000318"/>
    <property type="project" value="GO_Central"/>
</dbReference>
<comment type="similarity">
    <text evidence="2">Belongs to the CND2 H2 (condensin-2 subunit 2) family.</text>
</comment>
<dbReference type="RefSeq" id="XP_001325689.1">
    <property type="nucleotide sequence ID" value="XM_001325654.1"/>
</dbReference>
<dbReference type="Proteomes" id="UP000001542">
    <property type="component" value="Unassembled WGS sequence"/>
</dbReference>
<protein>
    <recommendedName>
        <fullName evidence="9">Condensin-2 complex subunit H2 C-terminal domain-containing protein</fullName>
    </recommendedName>
</protein>
<dbReference type="InterPro" id="IPR031737">
    <property type="entry name" value="CNDH2_C"/>
</dbReference>
<evidence type="ECO:0000256" key="2">
    <source>
        <dbReference type="ARBA" id="ARBA00007844"/>
    </source>
</evidence>
<dbReference type="InterPro" id="IPR031739">
    <property type="entry name" value="Ncaph2"/>
</dbReference>
<feature type="domain" description="Condensin II complex subunit H2 N-terminal" evidence="5">
    <location>
        <begin position="18"/>
        <end position="113"/>
    </location>
</feature>
<keyword evidence="3" id="KW-0539">Nucleus</keyword>
<evidence type="ECO:0000259" key="5">
    <source>
        <dbReference type="Pfam" id="PF06278"/>
    </source>
</evidence>
<proteinExistence type="inferred from homology"/>
<organism evidence="7 8">
    <name type="scientific">Trichomonas vaginalis (strain ATCC PRA-98 / G3)</name>
    <dbReference type="NCBI Taxonomy" id="412133"/>
    <lineage>
        <taxon>Eukaryota</taxon>
        <taxon>Metamonada</taxon>
        <taxon>Parabasalia</taxon>
        <taxon>Trichomonadida</taxon>
        <taxon>Trichomonadidae</taxon>
        <taxon>Trichomonas</taxon>
    </lineage>
</organism>
<dbReference type="InterPro" id="IPR009378">
    <property type="entry name" value="H2_N"/>
</dbReference>
<dbReference type="EMBL" id="DS113285">
    <property type="protein sequence ID" value="EAY13466.1"/>
    <property type="molecule type" value="Genomic_DNA"/>
</dbReference>
<dbReference type="PANTHER" id="PTHR14324">
    <property type="entry name" value="CONDENSIN-2 COMPLEX SUBUNIT H2"/>
    <property type="match status" value="1"/>
</dbReference>
<dbReference type="OrthoDB" id="10038475at2759"/>
<sequence>MTEGLSQVTSQSQAIDPERFQELLRPIRELSAVWNIQLGDVLDTYLENISHIDLSQEFNPDILNFSQAGLLIQGTTHIYAKKVKHLYDLVTNSVTLPETEEGEKQNKKRTRKTIDWVIDDKLAPIEDPDTCDTTVLDTEDPRLEITTMPKIPFCLLHSLDAKTQTGENNYRIYNVPNQENGVIILDGSQKFTDFTPQEPHVEFMAPDLEDDPTNKPPEPPAEDSLPQPDDVDIGAPPMPDDDDLPPPPDESVPAGETTESAGQVSADVETAAAEKEQPKKREKKKKERQEYKLLDPDATNLSFTSHPFKPLSKVHIPTSFDDIPQQPTSFTRPFNLDIFDELFEKVKNYREKLEHEQDMRALEAIPVENGRAHIEQDLEIYTEAPPPAMEDSEEELPVPPMLLEETHDPISNYSEICRTAVLQMIEDGKKQTIASESVKKLSEWEKKISPVLENESKRRKFDITETRKWIVTMVDAKGGEATLSNLTSGLLTHEVSRVFYSSLMLANTNDINIEKTDNNTGDFLIKLLRPKDEILKSLADDERD</sequence>
<evidence type="ECO:0000313" key="8">
    <source>
        <dbReference type="Proteomes" id="UP000001542"/>
    </source>
</evidence>
<evidence type="ECO:0000259" key="6">
    <source>
        <dbReference type="Pfam" id="PF16858"/>
    </source>
</evidence>
<dbReference type="VEuPathDB" id="TrichDB:TVAG_206340"/>
<dbReference type="PANTHER" id="PTHR14324:SF3">
    <property type="entry name" value="CONDENSIN-2 COMPLEX SUBUNIT H2"/>
    <property type="match status" value="1"/>
</dbReference>
<comment type="subcellular location">
    <subcellularLocation>
        <location evidence="1">Nucleus</location>
    </subcellularLocation>
</comment>
<gene>
    <name evidence="7" type="ORF">TVAG_206340</name>
</gene>
<dbReference type="Pfam" id="PF16858">
    <property type="entry name" value="CNDH2_C"/>
    <property type="match status" value="1"/>
</dbReference>
<dbReference type="AlphaFoldDB" id="A2E1L9"/>
<dbReference type="STRING" id="5722.A2E1L9"/>
<reference evidence="7" key="2">
    <citation type="journal article" date="2007" name="Science">
        <title>Draft genome sequence of the sexually transmitted pathogen Trichomonas vaginalis.</title>
        <authorList>
            <person name="Carlton J.M."/>
            <person name="Hirt R.P."/>
            <person name="Silva J.C."/>
            <person name="Delcher A.L."/>
            <person name="Schatz M."/>
            <person name="Zhao Q."/>
            <person name="Wortman J.R."/>
            <person name="Bidwell S.L."/>
            <person name="Alsmark U.C.M."/>
            <person name="Besteiro S."/>
            <person name="Sicheritz-Ponten T."/>
            <person name="Noel C.J."/>
            <person name="Dacks J.B."/>
            <person name="Foster P.G."/>
            <person name="Simillion C."/>
            <person name="Van de Peer Y."/>
            <person name="Miranda-Saavedra D."/>
            <person name="Barton G.J."/>
            <person name="Westrop G.D."/>
            <person name="Mueller S."/>
            <person name="Dessi D."/>
            <person name="Fiori P.L."/>
            <person name="Ren Q."/>
            <person name="Paulsen I."/>
            <person name="Zhang H."/>
            <person name="Bastida-Corcuera F.D."/>
            <person name="Simoes-Barbosa A."/>
            <person name="Brown M.T."/>
            <person name="Hayes R.D."/>
            <person name="Mukherjee M."/>
            <person name="Okumura C.Y."/>
            <person name="Schneider R."/>
            <person name="Smith A.J."/>
            <person name="Vanacova S."/>
            <person name="Villalvazo M."/>
            <person name="Haas B.J."/>
            <person name="Pertea M."/>
            <person name="Feldblyum T.V."/>
            <person name="Utterback T.R."/>
            <person name="Shu C.L."/>
            <person name="Osoegawa K."/>
            <person name="de Jong P.J."/>
            <person name="Hrdy I."/>
            <person name="Horvathova L."/>
            <person name="Zubacova Z."/>
            <person name="Dolezal P."/>
            <person name="Malik S.B."/>
            <person name="Logsdon J.M. Jr."/>
            <person name="Henze K."/>
            <person name="Gupta A."/>
            <person name="Wang C.C."/>
            <person name="Dunne R.L."/>
            <person name="Upcroft J.A."/>
            <person name="Upcroft P."/>
            <person name="White O."/>
            <person name="Salzberg S.L."/>
            <person name="Tang P."/>
            <person name="Chiu C.-H."/>
            <person name="Lee Y.-S."/>
            <person name="Embley T.M."/>
            <person name="Coombs G.H."/>
            <person name="Mottram J.C."/>
            <person name="Tachezy J."/>
            <person name="Fraser-Liggett C.M."/>
            <person name="Johnson P.J."/>
        </authorList>
    </citation>
    <scope>NUCLEOTIDE SEQUENCE [LARGE SCALE GENOMIC DNA]</scope>
    <source>
        <strain evidence="7">G3</strain>
    </source>
</reference>
<dbReference type="VEuPathDB" id="TrichDB:TVAGG3_0519110"/>
<dbReference type="GO" id="GO:0005634">
    <property type="term" value="C:nucleus"/>
    <property type="evidence" value="ECO:0000318"/>
    <property type="project" value="GO_Central"/>
</dbReference>
<evidence type="ECO:0008006" key="9">
    <source>
        <dbReference type="Google" id="ProtNLM"/>
    </source>
</evidence>
<name>A2E1L9_TRIV3</name>
<accession>A2E1L9</accession>
<evidence type="ECO:0000256" key="4">
    <source>
        <dbReference type="SAM" id="MobiDB-lite"/>
    </source>
</evidence>
<evidence type="ECO:0000313" key="7">
    <source>
        <dbReference type="EMBL" id="EAY13466.1"/>
    </source>
</evidence>
<dbReference type="GO" id="GO:0003682">
    <property type="term" value="F:chromatin binding"/>
    <property type="evidence" value="ECO:0000318"/>
    <property type="project" value="GO_Central"/>
</dbReference>
<dbReference type="OMA" id="FDPPEHK"/>
<evidence type="ECO:0000256" key="1">
    <source>
        <dbReference type="ARBA" id="ARBA00004123"/>
    </source>
</evidence>
<evidence type="ECO:0000256" key="3">
    <source>
        <dbReference type="ARBA" id="ARBA00023242"/>
    </source>
</evidence>
<dbReference type="GO" id="GO:0010032">
    <property type="term" value="P:meiotic chromosome condensation"/>
    <property type="evidence" value="ECO:0000318"/>
    <property type="project" value="GO_Central"/>
</dbReference>